<dbReference type="EMBL" id="MCGO01000022">
    <property type="protein sequence ID" value="ORY44325.1"/>
    <property type="molecule type" value="Genomic_DNA"/>
</dbReference>
<accession>A0A1Y2CDE0</accession>
<dbReference type="PROSITE" id="PS50105">
    <property type="entry name" value="SAM_DOMAIN"/>
    <property type="match status" value="1"/>
</dbReference>
<dbReference type="SMART" id="SM00671">
    <property type="entry name" value="SEL1"/>
    <property type="match status" value="2"/>
</dbReference>
<dbReference type="InterPro" id="IPR056884">
    <property type="entry name" value="NPHP3-like_N"/>
</dbReference>
<dbReference type="InterPro" id="IPR027417">
    <property type="entry name" value="P-loop_NTPase"/>
</dbReference>
<dbReference type="PANTHER" id="PTHR10039">
    <property type="entry name" value="AMELOGENIN"/>
    <property type="match status" value="1"/>
</dbReference>
<dbReference type="InterPro" id="IPR001660">
    <property type="entry name" value="SAM"/>
</dbReference>
<dbReference type="SUPFAM" id="SSF52540">
    <property type="entry name" value="P-loop containing nucleoside triphosphate hydrolases"/>
    <property type="match status" value="1"/>
</dbReference>
<evidence type="ECO:0000313" key="4">
    <source>
        <dbReference type="Proteomes" id="UP000193642"/>
    </source>
</evidence>
<dbReference type="AlphaFoldDB" id="A0A1Y2CDE0"/>
<gene>
    <name evidence="3" type="ORF">BCR33DRAFT_765973</name>
</gene>
<name>A0A1Y2CDE0_9FUNG</name>
<dbReference type="InterPro" id="IPR011990">
    <property type="entry name" value="TPR-like_helical_dom_sf"/>
</dbReference>
<proteinExistence type="predicted"/>
<dbReference type="SUPFAM" id="SSF47769">
    <property type="entry name" value="SAM/Pointed domain"/>
    <property type="match status" value="1"/>
</dbReference>
<dbReference type="InterPro" id="IPR006597">
    <property type="entry name" value="Sel1-like"/>
</dbReference>
<dbReference type="STRING" id="329046.A0A1Y2CDE0"/>
<keyword evidence="1" id="KW-0677">Repeat</keyword>
<evidence type="ECO:0000313" key="3">
    <source>
        <dbReference type="EMBL" id="ORY44325.1"/>
    </source>
</evidence>
<dbReference type="Gene3D" id="1.25.40.10">
    <property type="entry name" value="Tetratricopeptide repeat domain"/>
    <property type="match status" value="1"/>
</dbReference>
<dbReference type="Proteomes" id="UP000193642">
    <property type="component" value="Unassembled WGS sequence"/>
</dbReference>
<dbReference type="Pfam" id="PF13676">
    <property type="entry name" value="TIR_2"/>
    <property type="match status" value="1"/>
</dbReference>
<dbReference type="Pfam" id="PF08238">
    <property type="entry name" value="Sel1"/>
    <property type="match status" value="2"/>
</dbReference>
<organism evidence="3 4">
    <name type="scientific">Rhizoclosmatium globosum</name>
    <dbReference type="NCBI Taxonomy" id="329046"/>
    <lineage>
        <taxon>Eukaryota</taxon>
        <taxon>Fungi</taxon>
        <taxon>Fungi incertae sedis</taxon>
        <taxon>Chytridiomycota</taxon>
        <taxon>Chytridiomycota incertae sedis</taxon>
        <taxon>Chytridiomycetes</taxon>
        <taxon>Chytridiales</taxon>
        <taxon>Chytriomycetaceae</taxon>
        <taxon>Rhizoclosmatium</taxon>
    </lineage>
</organism>
<evidence type="ECO:0000259" key="2">
    <source>
        <dbReference type="PROSITE" id="PS50105"/>
    </source>
</evidence>
<sequence length="1100" mass="124470">MMASSGVKSYNHTYPTNVKVESYTNSDEFELIECEKDMRGRDLKEKIIESFDIDTTYNVLVLYLKENPSGTRYYRLLSDAVRINSVLKWVREACNIAPFSFSDFVPFVVVLRGALEPSVKIRVFEFSLEHLQQKIKKTLDLSGNYKIYAVEIQNSTSASVELIDEDNVKDICRNFSNYRLEISRDLLVASKLKTSVDSKPDKQQVIIGSQNDDEYDVMISYSWHTKDQVDDLYNALLEAFPGIKIWIDRERMKTDIFDGMTEGIVCSNAIIVCLSAPYLKSVNCQREIKFAGDLNRPLIPAYMFGPNDKVTEFREDKKLGVPFLLTAGALYADFKSQRAGSPEWNRAFQVITGQIQAKVPRLRRIATELSQELPNIANETVEAHSFKPSVVNSLEVWLNPVDFRSTVEYFHGAFVDGTCKQLFDIVLEWALSDDESLIMWVNSGHGTGKSFFAWYLSYHLPDHLFIRGIYFFCSHDDYRRNEPASIVRTLAWMLSEQLPAIKNHIETEMKTDTAQLGAGNSSILVNAYKSFEVLIVEGFKTCEDPNRIVLIVIDGLDECNPKTRNILLQVFGDLIPMLPKFVKFVITSRPEKDIFDALENTEMFELPPNRRSESATPIALTTSVFDYARDTVMNVKIFLEKQCLDLWGEGGTLVVDTLETKMSEKGGSGFLVLQVLFNHLSNQNVTVDKAREILESSAFHIDDIYTMLLVVADVETNVLKRVLGVLFFAYQPVDIKTLYHLSDLPLRDVLCCLEKIRSLLVFKDGKVLIMHKSFKEYCTNPERCPSAYYISQSEVTRLLSQSCFNVLATSYDTHKKIDLCSPAVTYAALHWSQHVTFNNLPPNFEDFTFKYGQILILLAKQGDVNAQQRLGSMYLNGVGMKKNLATAMHYFRLAANQGLAAAQFKVGAMYHYGIGAPKLKVTAFEWYKKAAAQGDLSAQSIVASQVPTELPEIPVPAVALEEESLAIIKPEKGPESQIPWFGRKLLDTNSSQSSKKDLFNTSDKIRVPYYMSGIGAASGSDAGSRYETSVEVSNWSVDEVALWADRTVRAPRHAIDKFIEYEIDGGVLLTLSTDDLYEMEIKEEALRKWIIGHIDMLRAL</sequence>
<dbReference type="SUPFAM" id="SSF81901">
    <property type="entry name" value="HCP-like"/>
    <property type="match status" value="1"/>
</dbReference>
<dbReference type="GO" id="GO:0007165">
    <property type="term" value="P:signal transduction"/>
    <property type="evidence" value="ECO:0007669"/>
    <property type="project" value="InterPro"/>
</dbReference>
<dbReference type="InterPro" id="IPR013761">
    <property type="entry name" value="SAM/pointed_sf"/>
</dbReference>
<dbReference type="InterPro" id="IPR000157">
    <property type="entry name" value="TIR_dom"/>
</dbReference>
<evidence type="ECO:0000256" key="1">
    <source>
        <dbReference type="ARBA" id="ARBA00022737"/>
    </source>
</evidence>
<dbReference type="Gene3D" id="3.40.50.10140">
    <property type="entry name" value="Toll/interleukin-1 receptor homology (TIR) domain"/>
    <property type="match status" value="1"/>
</dbReference>
<protein>
    <recommendedName>
        <fullName evidence="2">SAM domain-containing protein</fullName>
    </recommendedName>
</protein>
<dbReference type="OrthoDB" id="2148946at2759"/>
<dbReference type="Gene3D" id="3.40.50.300">
    <property type="entry name" value="P-loop containing nucleotide triphosphate hydrolases"/>
    <property type="match status" value="1"/>
</dbReference>
<reference evidence="3 4" key="1">
    <citation type="submission" date="2016-07" db="EMBL/GenBank/DDBJ databases">
        <title>Pervasive Adenine N6-methylation of Active Genes in Fungi.</title>
        <authorList>
            <consortium name="DOE Joint Genome Institute"/>
            <person name="Mondo S.J."/>
            <person name="Dannebaum R.O."/>
            <person name="Kuo R.C."/>
            <person name="Labutti K."/>
            <person name="Haridas S."/>
            <person name="Kuo A."/>
            <person name="Salamov A."/>
            <person name="Ahrendt S.R."/>
            <person name="Lipzen A."/>
            <person name="Sullivan W."/>
            <person name="Andreopoulos W.B."/>
            <person name="Clum A."/>
            <person name="Lindquist E."/>
            <person name="Daum C."/>
            <person name="Ramamoorthy G.K."/>
            <person name="Gryganskyi A."/>
            <person name="Culley D."/>
            <person name="Magnuson J.K."/>
            <person name="James T.Y."/>
            <person name="O'Malley M.A."/>
            <person name="Stajich J.E."/>
            <person name="Spatafora J.W."/>
            <person name="Visel A."/>
            <person name="Grigoriev I.V."/>
        </authorList>
    </citation>
    <scope>NUCLEOTIDE SEQUENCE [LARGE SCALE GENOMIC DNA]</scope>
    <source>
        <strain evidence="3 4">JEL800</strain>
    </source>
</reference>
<keyword evidence="4" id="KW-1185">Reference proteome</keyword>
<dbReference type="Gene3D" id="1.10.150.50">
    <property type="entry name" value="Transcription Factor, Ets-1"/>
    <property type="match status" value="1"/>
</dbReference>
<dbReference type="InterPro" id="IPR035897">
    <property type="entry name" value="Toll_tir_struct_dom_sf"/>
</dbReference>
<dbReference type="PANTHER" id="PTHR10039:SF17">
    <property type="entry name" value="FUNGAL STAND N-TERMINAL GOODBYE DOMAIN-CONTAINING PROTEIN-RELATED"/>
    <property type="match status" value="1"/>
</dbReference>
<comment type="caution">
    <text evidence="3">The sequence shown here is derived from an EMBL/GenBank/DDBJ whole genome shotgun (WGS) entry which is preliminary data.</text>
</comment>
<feature type="domain" description="SAM" evidence="2">
    <location>
        <begin position="1035"/>
        <end position="1100"/>
    </location>
</feature>
<dbReference type="Pfam" id="PF24883">
    <property type="entry name" value="NPHP3_N"/>
    <property type="match status" value="1"/>
</dbReference>
<dbReference type="SUPFAM" id="SSF52200">
    <property type="entry name" value="Toll/Interleukin receptor TIR domain"/>
    <property type="match status" value="1"/>
</dbReference>